<dbReference type="PANTHER" id="PTHR43199:SF1">
    <property type="entry name" value="GLUTATHIONE HYDROLASE PROENZYME"/>
    <property type="match status" value="1"/>
</dbReference>
<protein>
    <recommendedName>
        <fullName evidence="7">Gamma-glutamyltransferase</fullName>
    </recommendedName>
</protein>
<keyword evidence="5" id="KW-0012">Acyltransferase</keyword>
<proteinExistence type="inferred from homology"/>
<dbReference type="InterPro" id="IPR055262">
    <property type="entry name" value="GGT_CS"/>
</dbReference>
<dbReference type="InterPro" id="IPR043138">
    <property type="entry name" value="GGT_lsub"/>
</dbReference>
<sequence length="565" mass="60393">MKNLNLILTILVFSFQILIAASSDPVFGENGMIVSTSKQASEAGIEILKKGGNAVDAAVAVGFALAVTSSSNGNIGGGGFMVAAMTDGETFTLDYREKAPAAAHRDLFLNESGNVVPGMSLSSRAGSGVPGSVDGLIRALADHGSGNISLRQALAPAIRLAEKGFELSHYEARRFNGYEGLFQSNDAAAAIFIRKDNNPWKKGDKLVQKDLAKTFKRISKYGRDGFYTGPVADLIVAEMKRGNGLISLEDLKNYSSVYRVPVSGTYNGHEVISMGPPSSGGALLVNMMNMLENYPVDSLGWNSSDYIHLLTEVERRAYADRAEHMGDSDFWDVPLEMLTSKVYANTRINDISLEIATPSSAVFASGAPGYESRETTHYSVVDQWGNAVSVTTTINLSYGGGHLVKGAGFFLNNEMDDFSSKPGVSNAYGLVGNNANAIEPGKRPLSSMTPTIVLKDGKPFIVIGSPGGSTIITTAMQVILNVVVHGMDIKEAVTSPRFHSQWVPDVIMTEPRGLSRDVIKNLEARGHTLVPYKWGYIGEANGILITEDGFYGGGDSRGETTAIGY</sequence>
<keyword evidence="3" id="KW-0378">Hydrolase</keyword>
<dbReference type="PRINTS" id="PR01210">
    <property type="entry name" value="GGTRANSPTASE"/>
</dbReference>
<dbReference type="GO" id="GO:0006751">
    <property type="term" value="P:glutathione catabolic process"/>
    <property type="evidence" value="ECO:0007669"/>
    <property type="project" value="InterPro"/>
</dbReference>
<evidence type="ECO:0008006" key="7">
    <source>
        <dbReference type="Google" id="ProtNLM"/>
    </source>
</evidence>
<dbReference type="Gene3D" id="1.10.246.130">
    <property type="match status" value="1"/>
</dbReference>
<evidence type="ECO:0000256" key="3">
    <source>
        <dbReference type="ARBA" id="ARBA00022801"/>
    </source>
</evidence>
<keyword evidence="2" id="KW-0808">Transferase</keyword>
<dbReference type="NCBIfam" id="TIGR00066">
    <property type="entry name" value="g_glut_trans"/>
    <property type="match status" value="1"/>
</dbReference>
<dbReference type="AlphaFoldDB" id="A0A381RG39"/>
<keyword evidence="4" id="KW-0865">Zymogen</keyword>
<evidence type="ECO:0000313" key="6">
    <source>
        <dbReference type="EMBL" id="SUZ90776.1"/>
    </source>
</evidence>
<evidence type="ECO:0000256" key="2">
    <source>
        <dbReference type="ARBA" id="ARBA00022679"/>
    </source>
</evidence>
<dbReference type="InterPro" id="IPR029055">
    <property type="entry name" value="Ntn_hydrolases_N"/>
</dbReference>
<dbReference type="PROSITE" id="PS00462">
    <property type="entry name" value="G_GLU_TRANSPEPTIDASE"/>
    <property type="match status" value="1"/>
</dbReference>
<dbReference type="PANTHER" id="PTHR43199">
    <property type="entry name" value="GLUTATHIONE HYDROLASE"/>
    <property type="match status" value="1"/>
</dbReference>
<dbReference type="InterPro" id="IPR000101">
    <property type="entry name" value="GGT_peptidase"/>
</dbReference>
<evidence type="ECO:0000256" key="5">
    <source>
        <dbReference type="ARBA" id="ARBA00023315"/>
    </source>
</evidence>
<name>A0A381RG39_9ZZZZ</name>
<organism evidence="6">
    <name type="scientific">marine metagenome</name>
    <dbReference type="NCBI Taxonomy" id="408172"/>
    <lineage>
        <taxon>unclassified sequences</taxon>
        <taxon>metagenomes</taxon>
        <taxon>ecological metagenomes</taxon>
    </lineage>
</organism>
<dbReference type="InterPro" id="IPR043137">
    <property type="entry name" value="GGT_ssub_C"/>
</dbReference>
<dbReference type="GO" id="GO:0016746">
    <property type="term" value="F:acyltransferase activity"/>
    <property type="evidence" value="ECO:0007669"/>
    <property type="project" value="UniProtKB-KW"/>
</dbReference>
<dbReference type="EMBL" id="UINC01001922">
    <property type="protein sequence ID" value="SUZ90776.1"/>
    <property type="molecule type" value="Genomic_DNA"/>
</dbReference>
<evidence type="ECO:0000256" key="1">
    <source>
        <dbReference type="ARBA" id="ARBA00009381"/>
    </source>
</evidence>
<dbReference type="Gene3D" id="3.60.20.40">
    <property type="match status" value="1"/>
</dbReference>
<gene>
    <name evidence="6" type="ORF">METZ01_LOCUS43630</name>
</gene>
<comment type="similarity">
    <text evidence="1">Belongs to the gamma-glutamyltransferase family.</text>
</comment>
<evidence type="ECO:0000256" key="4">
    <source>
        <dbReference type="ARBA" id="ARBA00023145"/>
    </source>
</evidence>
<accession>A0A381RG39</accession>
<dbReference type="GO" id="GO:0036374">
    <property type="term" value="F:glutathione hydrolase activity"/>
    <property type="evidence" value="ECO:0007669"/>
    <property type="project" value="InterPro"/>
</dbReference>
<dbReference type="Pfam" id="PF01019">
    <property type="entry name" value="G_glu_transpept"/>
    <property type="match status" value="1"/>
</dbReference>
<dbReference type="InterPro" id="IPR051792">
    <property type="entry name" value="GGT_bact"/>
</dbReference>
<reference evidence="6" key="1">
    <citation type="submission" date="2018-05" db="EMBL/GenBank/DDBJ databases">
        <authorList>
            <person name="Lanie J.A."/>
            <person name="Ng W.-L."/>
            <person name="Kazmierczak K.M."/>
            <person name="Andrzejewski T.M."/>
            <person name="Davidsen T.M."/>
            <person name="Wayne K.J."/>
            <person name="Tettelin H."/>
            <person name="Glass J.I."/>
            <person name="Rusch D."/>
            <person name="Podicherti R."/>
            <person name="Tsui H.-C.T."/>
            <person name="Winkler M.E."/>
        </authorList>
    </citation>
    <scope>NUCLEOTIDE SEQUENCE</scope>
</reference>
<dbReference type="SUPFAM" id="SSF56235">
    <property type="entry name" value="N-terminal nucleophile aminohydrolases (Ntn hydrolases)"/>
    <property type="match status" value="1"/>
</dbReference>